<evidence type="ECO:0000256" key="1">
    <source>
        <dbReference type="ARBA" id="ARBA00012513"/>
    </source>
</evidence>
<evidence type="ECO:0000313" key="8">
    <source>
        <dbReference type="EMBL" id="RBO92471.1"/>
    </source>
</evidence>
<evidence type="ECO:0000313" key="9">
    <source>
        <dbReference type="Proteomes" id="UP000252586"/>
    </source>
</evidence>
<dbReference type="PANTHER" id="PTHR43289">
    <property type="entry name" value="MITOGEN-ACTIVATED PROTEIN KINASE KINASE KINASE 20-RELATED"/>
    <property type="match status" value="1"/>
</dbReference>
<keyword evidence="6" id="KW-0067">ATP-binding</keyword>
<evidence type="ECO:0000256" key="4">
    <source>
        <dbReference type="ARBA" id="ARBA00022741"/>
    </source>
</evidence>
<dbReference type="SMART" id="SM00220">
    <property type="entry name" value="S_TKc"/>
    <property type="match status" value="1"/>
</dbReference>
<dbReference type="InterPro" id="IPR011009">
    <property type="entry name" value="Kinase-like_dom_sf"/>
</dbReference>
<dbReference type="Gene3D" id="1.25.40.10">
    <property type="entry name" value="Tetratricopeptide repeat domain"/>
    <property type="match status" value="1"/>
</dbReference>
<dbReference type="InterPro" id="IPR011990">
    <property type="entry name" value="TPR-like_helical_dom_sf"/>
</dbReference>
<evidence type="ECO:0000256" key="5">
    <source>
        <dbReference type="ARBA" id="ARBA00022777"/>
    </source>
</evidence>
<gene>
    <name evidence="8" type="ORF">DFR74_103114</name>
</gene>
<dbReference type="Pfam" id="PF00069">
    <property type="entry name" value="Pkinase"/>
    <property type="match status" value="1"/>
</dbReference>
<dbReference type="EMBL" id="QNRE01000003">
    <property type="protein sequence ID" value="RBO92471.1"/>
    <property type="molecule type" value="Genomic_DNA"/>
</dbReference>
<dbReference type="PROSITE" id="PS00108">
    <property type="entry name" value="PROTEIN_KINASE_ST"/>
    <property type="match status" value="1"/>
</dbReference>
<dbReference type="GO" id="GO:0005524">
    <property type="term" value="F:ATP binding"/>
    <property type="evidence" value="ECO:0007669"/>
    <property type="project" value="UniProtKB-KW"/>
</dbReference>
<sequence length="516" mass="56469">MQVHRIGDRYELIEKISSGGMGSVWRGYDAVLDRQVAVKTIRLDQVVDGSQAAEFVERFRREARVTARIRHHGVPQVFDAVLDASFESVYLVMELIDGVALQNYIDPVHPLPFTWVAAVAAQIATVLSHAHALPVVHRDLKPSNVLITRDGSVKVIDFGIAALLDDERSRITRTGQQIGTFRYMAPERVHGQQGTPLSDLYALGCVMHEMITGNPLFDAASEYLVQRRHVEEEPIPLRELGFDVPAEFERLVLDLVGKDPSHRPADAYTVYERLLPFLPAPGAPVPPTELYLPGYPDPTRVFRRPNAPLEIDQVEPTRFGPAPAEPTAPLSAQHLSTAIAAADERYWELMEEGRFDQAADVLAGVLASAAESNGPDNAGVLGLRKQVAVAWQLSGADRRAVREFDALAAAYRRVEGRFSAAALACRAAAARSRMALGDVPGGLAELEQVVADLSAAGGDGTELSLDLRFEIGELKHRLGDREGAREMLQTLRDDLGVLRGPDDTLTREVVALLSEL</sequence>
<evidence type="ECO:0000256" key="2">
    <source>
        <dbReference type="ARBA" id="ARBA00022527"/>
    </source>
</evidence>
<dbReference type="Gene3D" id="3.30.200.20">
    <property type="entry name" value="Phosphorylase Kinase, domain 1"/>
    <property type="match status" value="1"/>
</dbReference>
<evidence type="ECO:0000256" key="6">
    <source>
        <dbReference type="ARBA" id="ARBA00022840"/>
    </source>
</evidence>
<protein>
    <recommendedName>
        <fullName evidence="1">non-specific serine/threonine protein kinase</fullName>
        <ecNumber evidence="1">2.7.11.1</ecNumber>
    </recommendedName>
</protein>
<keyword evidence="4" id="KW-0547">Nucleotide-binding</keyword>
<dbReference type="AlphaFoldDB" id="A0A366DQT8"/>
<keyword evidence="5 8" id="KW-0418">Kinase</keyword>
<keyword evidence="3" id="KW-0808">Transferase</keyword>
<dbReference type="GO" id="GO:0004674">
    <property type="term" value="F:protein serine/threonine kinase activity"/>
    <property type="evidence" value="ECO:0007669"/>
    <property type="project" value="UniProtKB-KW"/>
</dbReference>
<accession>A0A366DQT8</accession>
<dbReference type="Proteomes" id="UP000252586">
    <property type="component" value="Unassembled WGS sequence"/>
</dbReference>
<dbReference type="RefSeq" id="WP_067510115.1">
    <property type="nucleotide sequence ID" value="NZ_QNRE01000003.1"/>
</dbReference>
<dbReference type="InterPro" id="IPR008271">
    <property type="entry name" value="Ser/Thr_kinase_AS"/>
</dbReference>
<comment type="caution">
    <text evidence="8">The sequence shown here is derived from an EMBL/GenBank/DDBJ whole genome shotgun (WGS) entry which is preliminary data.</text>
</comment>
<dbReference type="InterPro" id="IPR000719">
    <property type="entry name" value="Prot_kinase_dom"/>
</dbReference>
<dbReference type="CDD" id="cd14014">
    <property type="entry name" value="STKc_PknB_like"/>
    <property type="match status" value="1"/>
</dbReference>
<dbReference type="SUPFAM" id="SSF56112">
    <property type="entry name" value="Protein kinase-like (PK-like)"/>
    <property type="match status" value="1"/>
</dbReference>
<dbReference type="PANTHER" id="PTHR43289:SF6">
    <property type="entry name" value="SERINE_THREONINE-PROTEIN KINASE NEKL-3"/>
    <property type="match status" value="1"/>
</dbReference>
<keyword evidence="9" id="KW-1185">Reference proteome</keyword>
<evidence type="ECO:0000259" key="7">
    <source>
        <dbReference type="PROSITE" id="PS50011"/>
    </source>
</evidence>
<dbReference type="Gene3D" id="1.10.510.10">
    <property type="entry name" value="Transferase(Phosphotransferase) domain 1"/>
    <property type="match status" value="1"/>
</dbReference>
<evidence type="ECO:0000256" key="3">
    <source>
        <dbReference type="ARBA" id="ARBA00022679"/>
    </source>
</evidence>
<name>A0A366DQT8_9NOCA</name>
<reference evidence="8 9" key="1">
    <citation type="submission" date="2018-06" db="EMBL/GenBank/DDBJ databases">
        <title>Genomic Encyclopedia of Type Strains, Phase IV (KMG-IV): sequencing the most valuable type-strain genomes for metagenomic binning, comparative biology and taxonomic classification.</title>
        <authorList>
            <person name="Goeker M."/>
        </authorList>
    </citation>
    <scope>NUCLEOTIDE SEQUENCE [LARGE SCALE GENOMIC DNA]</scope>
    <source>
        <strain evidence="8 9">DSM 44599</strain>
    </source>
</reference>
<keyword evidence="2 8" id="KW-0723">Serine/threonine-protein kinase</keyword>
<dbReference type="STRING" id="1210090.GCA_001613185_03603"/>
<organism evidence="8 9">
    <name type="scientific">Nocardia puris</name>
    <dbReference type="NCBI Taxonomy" id="208602"/>
    <lineage>
        <taxon>Bacteria</taxon>
        <taxon>Bacillati</taxon>
        <taxon>Actinomycetota</taxon>
        <taxon>Actinomycetes</taxon>
        <taxon>Mycobacteriales</taxon>
        <taxon>Nocardiaceae</taxon>
        <taxon>Nocardia</taxon>
    </lineage>
</organism>
<feature type="domain" description="Protein kinase" evidence="7">
    <location>
        <begin position="10"/>
        <end position="278"/>
    </location>
</feature>
<dbReference type="OrthoDB" id="9762169at2"/>
<dbReference type="EC" id="2.7.11.1" evidence="1"/>
<proteinExistence type="predicted"/>
<dbReference type="PROSITE" id="PS50011">
    <property type="entry name" value="PROTEIN_KINASE_DOM"/>
    <property type="match status" value="1"/>
</dbReference>